<dbReference type="InterPro" id="IPR015378">
    <property type="entry name" value="Transposase-like_Mu_C"/>
</dbReference>
<dbReference type="InterPro" id="IPR036397">
    <property type="entry name" value="RNaseH_sf"/>
</dbReference>
<dbReference type="SUPFAM" id="SSF53098">
    <property type="entry name" value="Ribonuclease H-like"/>
    <property type="match status" value="1"/>
</dbReference>
<accession>A0A937XC46</accession>
<comment type="caution">
    <text evidence="3">The sequence shown here is derived from an EMBL/GenBank/DDBJ whole genome shotgun (WGS) entry which is preliminary data.</text>
</comment>
<proteinExistence type="predicted"/>
<dbReference type="InterPro" id="IPR009057">
    <property type="entry name" value="Homeodomain-like_sf"/>
</dbReference>
<dbReference type="GO" id="GO:0003676">
    <property type="term" value="F:nucleic acid binding"/>
    <property type="evidence" value="ECO:0007669"/>
    <property type="project" value="InterPro"/>
</dbReference>
<dbReference type="Proteomes" id="UP000748308">
    <property type="component" value="Unassembled WGS sequence"/>
</dbReference>
<dbReference type="SUPFAM" id="SSF46689">
    <property type="entry name" value="Homeodomain-like"/>
    <property type="match status" value="1"/>
</dbReference>
<dbReference type="AlphaFoldDB" id="A0A937XC46"/>
<dbReference type="Pfam" id="PF13565">
    <property type="entry name" value="HTH_32"/>
    <property type="match status" value="1"/>
</dbReference>
<feature type="domain" description="Integrase catalytic" evidence="2">
    <location>
        <begin position="148"/>
        <end position="330"/>
    </location>
</feature>
<evidence type="ECO:0000313" key="3">
    <source>
        <dbReference type="EMBL" id="MBM3318274.1"/>
    </source>
</evidence>
<dbReference type="PANTHER" id="PTHR35004:SF6">
    <property type="entry name" value="TRANSPOSASE"/>
    <property type="match status" value="1"/>
</dbReference>
<protein>
    <submittedName>
        <fullName evidence="3">DDE-type integrase/transposase/recombinase</fullName>
    </submittedName>
</protein>
<feature type="compositionally biased region" description="Basic and acidic residues" evidence="1">
    <location>
        <begin position="438"/>
        <end position="449"/>
    </location>
</feature>
<gene>
    <name evidence="3" type="ORF">FJY75_10540</name>
</gene>
<evidence type="ECO:0000259" key="2">
    <source>
        <dbReference type="PROSITE" id="PS50994"/>
    </source>
</evidence>
<dbReference type="InterPro" id="IPR012337">
    <property type="entry name" value="RNaseH-like_sf"/>
</dbReference>
<dbReference type="EMBL" id="VGIY01000310">
    <property type="protein sequence ID" value="MBM3318274.1"/>
    <property type="molecule type" value="Genomic_DNA"/>
</dbReference>
<evidence type="ECO:0000256" key="1">
    <source>
        <dbReference type="SAM" id="MobiDB-lite"/>
    </source>
</evidence>
<dbReference type="InterPro" id="IPR001584">
    <property type="entry name" value="Integrase_cat-core"/>
</dbReference>
<name>A0A937XC46_UNCEI</name>
<dbReference type="Gene3D" id="3.30.420.10">
    <property type="entry name" value="Ribonuclease H-like superfamily/Ribonuclease H"/>
    <property type="match status" value="1"/>
</dbReference>
<dbReference type="Pfam" id="PF09299">
    <property type="entry name" value="Mu-transpos_C"/>
    <property type="match status" value="1"/>
</dbReference>
<dbReference type="PROSITE" id="PS50994">
    <property type="entry name" value="INTEGRASE"/>
    <property type="match status" value="1"/>
</dbReference>
<organism evidence="3 4">
    <name type="scientific">Eiseniibacteriota bacterium</name>
    <dbReference type="NCBI Taxonomy" id="2212470"/>
    <lineage>
        <taxon>Bacteria</taxon>
        <taxon>Candidatus Eiseniibacteriota</taxon>
    </lineage>
</organism>
<feature type="region of interest" description="Disordered" evidence="1">
    <location>
        <begin position="424"/>
        <end position="449"/>
    </location>
</feature>
<reference evidence="3" key="1">
    <citation type="submission" date="2019-03" db="EMBL/GenBank/DDBJ databases">
        <title>Lake Tanganyika Metagenome-Assembled Genomes (MAGs).</title>
        <authorList>
            <person name="Tran P."/>
        </authorList>
    </citation>
    <scope>NUCLEOTIDE SEQUENCE</scope>
    <source>
        <strain evidence="3">M_DeepCast_400m_m2_100</strain>
    </source>
</reference>
<dbReference type="Pfam" id="PF00665">
    <property type="entry name" value="rve"/>
    <property type="match status" value="1"/>
</dbReference>
<sequence>MTDPNDRRAEDVALFRYGLIADLLHPAVEDADKKLYQMLREKAERSYCIPGSRRTRVAVETIRDWLDQYRGGGFDALRPKPRRDIGQARSIPSDIADLLVELRDEHRDYSVAMVIEEARRLKEEARVLPLPVSTVHRLLSRAGVMGKLPESPTSKDRRHFSYERAGELWMSDVMHGPAVFVAGRRKQKTKLIGLLDDATRVVPFAAFALSESTAAFLPVLSQGIRRRGIPLRLYVDNGAVYRSHHISLVCAKLGTTLIHARPYQPAGKGKQERFFRTVRMRLLPTLSDQDTASLDALNRRLWAWIEGEYHQSSHRGLDGQTPLDAWAMRSGDVRIPGPELDLREIFLFEQKRRVHRDRTVSLDGVLYEVDASLVGEVVVLRYDPSARRGAPIDVWHQGAKVCTANVVDAYANCFVKRTHDRKGIETDAPPLVPGPGLRMRDLDRSREDS</sequence>
<evidence type="ECO:0000313" key="4">
    <source>
        <dbReference type="Proteomes" id="UP000748308"/>
    </source>
</evidence>
<dbReference type="GO" id="GO:0015074">
    <property type="term" value="P:DNA integration"/>
    <property type="evidence" value="ECO:0007669"/>
    <property type="project" value="InterPro"/>
</dbReference>
<dbReference type="PANTHER" id="PTHR35004">
    <property type="entry name" value="TRANSPOSASE RV3428C-RELATED"/>
    <property type="match status" value="1"/>
</dbReference>